<gene>
    <name evidence="2" type="ORF">B0H67DRAFT_560441</name>
</gene>
<evidence type="ECO:0000256" key="1">
    <source>
        <dbReference type="SAM" id="MobiDB-lite"/>
    </source>
</evidence>
<keyword evidence="3" id="KW-1185">Reference proteome</keyword>
<name>A0AA40B994_9PEZI</name>
<feature type="compositionally biased region" description="Polar residues" evidence="1">
    <location>
        <begin position="42"/>
        <end position="63"/>
    </location>
</feature>
<sequence length="217" mass="24445">MGRMQHEQSQHHHHRLLHSFRSHKTLRADAESQEMHHHRNPSGASSVARSSTDSVRPSTSRTDMSVEWDPLRLHPPMASAPSPVFPNIHSCESRRYEPHELRQARALHNTEGRTHSRAIHSQSSPTMVIYDGFDFGFSQQAQRRRTSPASSSSGSEFEAATPESRGAEWGPVTPRPHPVTSGPDYFIKRGDWKRRGIVFGGSETTMASEAETFDLEM</sequence>
<feature type="compositionally biased region" description="Basic and acidic residues" evidence="1">
    <location>
        <begin position="1"/>
        <end position="10"/>
    </location>
</feature>
<proteinExistence type="predicted"/>
<dbReference type="AlphaFoldDB" id="A0AA40B994"/>
<reference evidence="2" key="1">
    <citation type="submission" date="2023-06" db="EMBL/GenBank/DDBJ databases">
        <title>Genome-scale phylogeny and comparative genomics of the fungal order Sordariales.</title>
        <authorList>
            <consortium name="Lawrence Berkeley National Laboratory"/>
            <person name="Hensen N."/>
            <person name="Bonometti L."/>
            <person name="Westerberg I."/>
            <person name="Brannstrom I.O."/>
            <person name="Guillou S."/>
            <person name="Cros-Aarteil S."/>
            <person name="Calhoun S."/>
            <person name="Haridas S."/>
            <person name="Kuo A."/>
            <person name="Mondo S."/>
            <person name="Pangilinan J."/>
            <person name="Riley R."/>
            <person name="Labutti K."/>
            <person name="Andreopoulos B."/>
            <person name="Lipzen A."/>
            <person name="Chen C."/>
            <person name="Yanf M."/>
            <person name="Daum C."/>
            <person name="Ng V."/>
            <person name="Clum A."/>
            <person name="Steindorff A."/>
            <person name="Ohm R."/>
            <person name="Martin F."/>
            <person name="Silar P."/>
            <person name="Natvig D."/>
            <person name="Lalanne C."/>
            <person name="Gautier V."/>
            <person name="Ament-Velasquez S.L."/>
            <person name="Kruys A."/>
            <person name="Hutchinson M.I."/>
            <person name="Powell A.J."/>
            <person name="Barry K."/>
            <person name="Miller A.N."/>
            <person name="Grigoriev I.V."/>
            <person name="Debuchy R."/>
            <person name="Gladieux P."/>
            <person name="Thoren M.H."/>
            <person name="Johannesson H."/>
        </authorList>
    </citation>
    <scope>NUCLEOTIDE SEQUENCE</scope>
    <source>
        <strain evidence="2">SMH4607-1</strain>
    </source>
</reference>
<feature type="region of interest" description="Disordered" evidence="1">
    <location>
        <begin position="1"/>
        <end position="66"/>
    </location>
</feature>
<evidence type="ECO:0000313" key="2">
    <source>
        <dbReference type="EMBL" id="KAK0729984.1"/>
    </source>
</evidence>
<feature type="compositionally biased region" description="Basic residues" evidence="1">
    <location>
        <begin position="11"/>
        <end position="25"/>
    </location>
</feature>
<feature type="region of interest" description="Disordered" evidence="1">
    <location>
        <begin position="140"/>
        <end position="186"/>
    </location>
</feature>
<protein>
    <submittedName>
        <fullName evidence="2">Uncharacterized protein</fullName>
    </submittedName>
</protein>
<feature type="compositionally biased region" description="Basic and acidic residues" evidence="1">
    <location>
        <begin position="26"/>
        <end position="35"/>
    </location>
</feature>
<comment type="caution">
    <text evidence="2">The sequence shown here is derived from an EMBL/GenBank/DDBJ whole genome shotgun (WGS) entry which is preliminary data.</text>
</comment>
<evidence type="ECO:0000313" key="3">
    <source>
        <dbReference type="Proteomes" id="UP001172102"/>
    </source>
</evidence>
<organism evidence="2 3">
    <name type="scientific">Lasiosphaeris hirsuta</name>
    <dbReference type="NCBI Taxonomy" id="260670"/>
    <lineage>
        <taxon>Eukaryota</taxon>
        <taxon>Fungi</taxon>
        <taxon>Dikarya</taxon>
        <taxon>Ascomycota</taxon>
        <taxon>Pezizomycotina</taxon>
        <taxon>Sordariomycetes</taxon>
        <taxon>Sordariomycetidae</taxon>
        <taxon>Sordariales</taxon>
        <taxon>Lasiosphaeriaceae</taxon>
        <taxon>Lasiosphaeris</taxon>
    </lineage>
</organism>
<dbReference type="Proteomes" id="UP001172102">
    <property type="component" value="Unassembled WGS sequence"/>
</dbReference>
<accession>A0AA40B994</accession>
<dbReference type="EMBL" id="JAUKUA010000001">
    <property type="protein sequence ID" value="KAK0729984.1"/>
    <property type="molecule type" value="Genomic_DNA"/>
</dbReference>